<proteinExistence type="predicted"/>
<organism evidence="1 2">
    <name type="scientific">Flavobacterium palustre</name>
    <dbReference type="NCBI Taxonomy" id="1476463"/>
    <lineage>
        <taxon>Bacteria</taxon>
        <taxon>Pseudomonadati</taxon>
        <taxon>Bacteroidota</taxon>
        <taxon>Flavobacteriia</taxon>
        <taxon>Flavobacteriales</taxon>
        <taxon>Flavobacteriaceae</taxon>
        <taxon>Flavobacterium</taxon>
    </lineage>
</organism>
<keyword evidence="2" id="KW-1185">Reference proteome</keyword>
<comment type="caution">
    <text evidence="1">The sequence shown here is derived from an EMBL/GenBank/DDBJ whole genome shotgun (WGS) entry which is preliminary data.</text>
</comment>
<accession>A0ABQ1HEG9</accession>
<reference evidence="2" key="1">
    <citation type="journal article" date="2019" name="Int. J. Syst. Evol. Microbiol.">
        <title>The Global Catalogue of Microorganisms (GCM) 10K type strain sequencing project: providing services to taxonomists for standard genome sequencing and annotation.</title>
        <authorList>
            <consortium name="The Broad Institute Genomics Platform"/>
            <consortium name="The Broad Institute Genome Sequencing Center for Infectious Disease"/>
            <person name="Wu L."/>
            <person name="Ma J."/>
        </authorList>
    </citation>
    <scope>NUCLEOTIDE SEQUENCE [LARGE SCALE GENOMIC DNA]</scope>
    <source>
        <strain evidence="2">CGMCC 1.12811</strain>
    </source>
</reference>
<evidence type="ECO:0000313" key="2">
    <source>
        <dbReference type="Proteomes" id="UP000658793"/>
    </source>
</evidence>
<dbReference type="EMBL" id="BMGA01000002">
    <property type="protein sequence ID" value="GGA72127.1"/>
    <property type="molecule type" value="Genomic_DNA"/>
</dbReference>
<gene>
    <name evidence="1" type="ORF">GCM10008015_10990</name>
</gene>
<dbReference type="Proteomes" id="UP000658793">
    <property type="component" value="Unassembled WGS sequence"/>
</dbReference>
<evidence type="ECO:0000313" key="1">
    <source>
        <dbReference type="EMBL" id="GGA72127.1"/>
    </source>
</evidence>
<protein>
    <submittedName>
        <fullName evidence="1">Uncharacterized protein</fullName>
    </submittedName>
</protein>
<name>A0ABQ1HEG9_9FLAO</name>
<sequence>MVFVFYKNLDKMAKVYLDALLPREDFDIDESQNSAKKKESFSISDLREDDFFLFNIT</sequence>